<dbReference type="Proteomes" id="UP000805193">
    <property type="component" value="Unassembled WGS sequence"/>
</dbReference>
<evidence type="ECO:0000313" key="1">
    <source>
        <dbReference type="EMBL" id="KAG0412657.1"/>
    </source>
</evidence>
<proteinExistence type="predicted"/>
<keyword evidence="2" id="KW-1185">Reference proteome</keyword>
<comment type="caution">
    <text evidence="1">The sequence shown here is derived from an EMBL/GenBank/DDBJ whole genome shotgun (WGS) entry which is preliminary data.</text>
</comment>
<protein>
    <submittedName>
        <fullName evidence="1">Uncharacterized protein</fullName>
    </submittedName>
</protein>
<gene>
    <name evidence="1" type="ORF">HPB47_010200</name>
</gene>
<sequence>MTSGVMACLECAIRTRKQLRRVLRQHDGPSSETAVCPSTGEFLARGGLHYSRFGMAKRDEAPGVCQLNEAVRTLSGVERNRSY</sequence>
<evidence type="ECO:0000313" key="2">
    <source>
        <dbReference type="Proteomes" id="UP000805193"/>
    </source>
</evidence>
<reference evidence="1 2" key="1">
    <citation type="journal article" date="2020" name="Cell">
        <title>Large-Scale Comparative Analyses of Tick Genomes Elucidate Their Genetic Diversity and Vector Capacities.</title>
        <authorList>
            <consortium name="Tick Genome and Microbiome Consortium (TIGMIC)"/>
            <person name="Jia N."/>
            <person name="Wang J."/>
            <person name="Shi W."/>
            <person name="Du L."/>
            <person name="Sun Y."/>
            <person name="Zhan W."/>
            <person name="Jiang J.F."/>
            <person name="Wang Q."/>
            <person name="Zhang B."/>
            <person name="Ji P."/>
            <person name="Bell-Sakyi L."/>
            <person name="Cui X.M."/>
            <person name="Yuan T.T."/>
            <person name="Jiang B.G."/>
            <person name="Yang W.F."/>
            <person name="Lam T.T."/>
            <person name="Chang Q.C."/>
            <person name="Ding S.J."/>
            <person name="Wang X.J."/>
            <person name="Zhu J.G."/>
            <person name="Ruan X.D."/>
            <person name="Zhao L."/>
            <person name="Wei J.T."/>
            <person name="Ye R.Z."/>
            <person name="Que T.C."/>
            <person name="Du C.H."/>
            <person name="Zhou Y.H."/>
            <person name="Cheng J.X."/>
            <person name="Dai P.F."/>
            <person name="Guo W.B."/>
            <person name="Han X.H."/>
            <person name="Huang E.J."/>
            <person name="Li L.F."/>
            <person name="Wei W."/>
            <person name="Gao Y.C."/>
            <person name="Liu J.Z."/>
            <person name="Shao H.Z."/>
            <person name="Wang X."/>
            <person name="Wang C.C."/>
            <person name="Yang T.C."/>
            <person name="Huo Q.B."/>
            <person name="Li W."/>
            <person name="Chen H.Y."/>
            <person name="Chen S.E."/>
            <person name="Zhou L.G."/>
            <person name="Ni X.B."/>
            <person name="Tian J.H."/>
            <person name="Sheng Y."/>
            <person name="Liu T."/>
            <person name="Pan Y.S."/>
            <person name="Xia L.Y."/>
            <person name="Li J."/>
            <person name="Zhao F."/>
            <person name="Cao W.C."/>
        </authorList>
    </citation>
    <scope>NUCLEOTIDE SEQUENCE [LARGE SCALE GENOMIC DNA]</scope>
    <source>
        <strain evidence="1">Iper-2018</strain>
    </source>
</reference>
<accession>A0AC60NZR6</accession>
<dbReference type="EMBL" id="JABSTQ010011332">
    <property type="protein sequence ID" value="KAG0412657.1"/>
    <property type="molecule type" value="Genomic_DNA"/>
</dbReference>
<name>A0AC60NZR6_IXOPE</name>
<organism evidence="1 2">
    <name type="scientific">Ixodes persulcatus</name>
    <name type="common">Taiga tick</name>
    <dbReference type="NCBI Taxonomy" id="34615"/>
    <lineage>
        <taxon>Eukaryota</taxon>
        <taxon>Metazoa</taxon>
        <taxon>Ecdysozoa</taxon>
        <taxon>Arthropoda</taxon>
        <taxon>Chelicerata</taxon>
        <taxon>Arachnida</taxon>
        <taxon>Acari</taxon>
        <taxon>Parasitiformes</taxon>
        <taxon>Ixodida</taxon>
        <taxon>Ixodoidea</taxon>
        <taxon>Ixodidae</taxon>
        <taxon>Ixodinae</taxon>
        <taxon>Ixodes</taxon>
    </lineage>
</organism>